<accession>A0A8J5IB51</accession>
<organism evidence="1 2">
    <name type="scientific">Phytophthora aleatoria</name>
    <dbReference type="NCBI Taxonomy" id="2496075"/>
    <lineage>
        <taxon>Eukaryota</taxon>
        <taxon>Sar</taxon>
        <taxon>Stramenopiles</taxon>
        <taxon>Oomycota</taxon>
        <taxon>Peronosporomycetes</taxon>
        <taxon>Peronosporales</taxon>
        <taxon>Peronosporaceae</taxon>
        <taxon>Phytophthora</taxon>
    </lineage>
</organism>
<dbReference type="AlphaFoldDB" id="A0A8J5IB51"/>
<proteinExistence type="predicted"/>
<dbReference type="PANTHER" id="PTHR40866">
    <property type="entry name" value="BED-TYPE DOMAIN-CONTAINING PROTEIN"/>
    <property type="match status" value="1"/>
</dbReference>
<protein>
    <submittedName>
        <fullName evidence="1">Uncharacterized protein</fullName>
    </submittedName>
</protein>
<keyword evidence="2" id="KW-1185">Reference proteome</keyword>
<evidence type="ECO:0000313" key="2">
    <source>
        <dbReference type="Proteomes" id="UP000709295"/>
    </source>
</evidence>
<dbReference type="EMBL" id="JAENGY010003245">
    <property type="protein sequence ID" value="KAG6942140.1"/>
    <property type="molecule type" value="Genomic_DNA"/>
</dbReference>
<dbReference type="Proteomes" id="UP000709295">
    <property type="component" value="Unassembled WGS sequence"/>
</dbReference>
<comment type="caution">
    <text evidence="1">The sequence shown here is derived from an EMBL/GenBank/DDBJ whole genome shotgun (WGS) entry which is preliminary data.</text>
</comment>
<evidence type="ECO:0000313" key="1">
    <source>
        <dbReference type="EMBL" id="KAG6942140.1"/>
    </source>
</evidence>
<reference evidence="1" key="1">
    <citation type="submission" date="2021-01" db="EMBL/GenBank/DDBJ databases">
        <title>Phytophthora aleatoria, a newly-described species from Pinus radiata is distinct from Phytophthora cactorum isolates based on comparative genomics.</title>
        <authorList>
            <person name="Mcdougal R."/>
            <person name="Panda P."/>
            <person name="Williams N."/>
            <person name="Studholme D.J."/>
        </authorList>
    </citation>
    <scope>NUCLEOTIDE SEQUENCE</scope>
    <source>
        <strain evidence="1">NZFS 4037</strain>
    </source>
</reference>
<name>A0A8J5IB51_9STRA</name>
<sequence>MEVFKWMEWIIVRNQALSEVDDPLTRSLAAVQPVSSKTLVRYMRHVAATVGARIAVDMGEEFGVMFDGWTSGTLHFVAVYGLFAKDGTLHQVLLALSPAEHGQSADAHIELIDAILDVYEKNSAMILFIVADNCATNQAIATRLGVPLVGCASHRFNLVVCRFLEAYQPLIDQVQTLCVQLRNPNNAAELARHTKHKLLKANATRWSSTYIMLARYVKIRDAIKMVSAVEELLPRPSTHRQIVQLVNKLEALDSVCVKLQSEDRNLGDVRLLFDAAMAKYPTTSHHLGSSARIVHSPVFGSAVVTLLSDRTLTAEEEQAVARFALPAPLPSEAPEKVDFATETLRQAKRPRRAAEVSLFKSTAIPHDANRRICCL</sequence>
<gene>
    <name evidence="1" type="ORF">JG688_00018298</name>
</gene>
<dbReference type="PANTHER" id="PTHR40866:SF1">
    <property type="entry name" value="BED-TYPE DOMAIN-CONTAINING PROTEIN"/>
    <property type="match status" value="1"/>
</dbReference>